<comment type="caution">
    <text evidence="5">The sequence shown here is derived from an EMBL/GenBank/DDBJ whole genome shotgun (WGS) entry which is preliminary data.</text>
</comment>
<feature type="active site" evidence="1">
    <location>
        <position position="192"/>
    </location>
</feature>
<dbReference type="InterPro" id="IPR036597">
    <property type="entry name" value="Fido-like_dom_sf"/>
</dbReference>
<accession>A0A1F5TCM8</accession>
<dbReference type="Gene3D" id="1.10.10.10">
    <property type="entry name" value="Winged helix-like DNA-binding domain superfamily/Winged helix DNA-binding domain"/>
    <property type="match status" value="1"/>
</dbReference>
<dbReference type="PROSITE" id="PS51459">
    <property type="entry name" value="FIDO"/>
    <property type="match status" value="1"/>
</dbReference>
<dbReference type="Gene3D" id="1.10.3290.10">
    <property type="entry name" value="Fido-like domain"/>
    <property type="match status" value="1"/>
</dbReference>
<feature type="binding site" evidence="2">
    <location>
        <begin position="196"/>
        <end position="203"/>
    </location>
    <ligand>
        <name>ATP</name>
        <dbReference type="ChEBI" id="CHEBI:30616"/>
    </ligand>
</feature>
<keyword evidence="2" id="KW-0067">ATP-binding</keyword>
<evidence type="ECO:0000256" key="3">
    <source>
        <dbReference type="PIRSR" id="PIRSR640198-3"/>
    </source>
</evidence>
<dbReference type="InterPro" id="IPR040198">
    <property type="entry name" value="Fido_containing"/>
</dbReference>
<evidence type="ECO:0000256" key="2">
    <source>
        <dbReference type="PIRSR" id="PIRSR640198-2"/>
    </source>
</evidence>
<dbReference type="SUPFAM" id="SSF140931">
    <property type="entry name" value="Fic-like"/>
    <property type="match status" value="1"/>
</dbReference>
<protein>
    <recommendedName>
        <fullName evidence="4">Fido domain-containing protein</fullName>
    </recommendedName>
</protein>
<reference evidence="5 6" key="1">
    <citation type="journal article" date="2016" name="Nat. Commun.">
        <title>Thousands of microbial genomes shed light on interconnected biogeochemical processes in an aquifer system.</title>
        <authorList>
            <person name="Anantharaman K."/>
            <person name="Brown C.T."/>
            <person name="Hug L.A."/>
            <person name="Sharon I."/>
            <person name="Castelle C.J."/>
            <person name="Probst A.J."/>
            <person name="Thomas B.C."/>
            <person name="Singh A."/>
            <person name="Wilkins M.J."/>
            <person name="Karaoz U."/>
            <person name="Brodie E.L."/>
            <person name="Williams K.H."/>
            <person name="Hubbard S.S."/>
            <person name="Banfield J.F."/>
        </authorList>
    </citation>
    <scope>NUCLEOTIDE SEQUENCE [LARGE SCALE GENOMIC DNA]</scope>
</reference>
<evidence type="ECO:0000256" key="1">
    <source>
        <dbReference type="PIRSR" id="PIRSR640198-1"/>
    </source>
</evidence>
<evidence type="ECO:0000313" key="5">
    <source>
        <dbReference type="EMBL" id="OGF36645.1"/>
    </source>
</evidence>
<dbReference type="SUPFAM" id="SSF46785">
    <property type="entry name" value="Winged helix' DNA-binding domain"/>
    <property type="match status" value="1"/>
</dbReference>
<dbReference type="InterPro" id="IPR036388">
    <property type="entry name" value="WH-like_DNA-bd_sf"/>
</dbReference>
<dbReference type="InterPro" id="IPR003812">
    <property type="entry name" value="Fido"/>
</dbReference>
<sequence length="355" mass="40523">MFSPQYKLTDKILRDLTAIAEAKGIIDRAKILPQQEIKLRRQAIIRMTHHSTEIEGNQLNMDQVAAIHAKKKVDAPNRDIYAVKNYLNVLKFIEQTVTKKQSLTEKTILQIHKLVAANTLAPQDCGHYRSGPIYVVRRRLGMPDETLYTGPEAKRVPQLVTDFVRWLKESEEKEMNPVVVAAIAHMEIAAMHPFNDGNGRTARAFATLILYQRGYDFRRLFALEDYYNTDRPSYYKAIDVGATYDARRTDITSWLEYFISGFKIEIDAVKNKILALSARNVDEKIKSPAYLTPEQLKIIDFIDQVGRISAKDASDVLSCPRRTAQLQLQKLKKLKLLKALGKGKSTAYIAIKRKN</sequence>
<organism evidence="5 6">
    <name type="scientific">Candidatus Falkowbacteria bacterium RIFOXYC2_FULL_48_21</name>
    <dbReference type="NCBI Taxonomy" id="1798005"/>
    <lineage>
        <taxon>Bacteria</taxon>
        <taxon>Candidatus Falkowiibacteriota</taxon>
    </lineage>
</organism>
<dbReference type="InterPro" id="IPR036390">
    <property type="entry name" value="WH_DNA-bd_sf"/>
</dbReference>
<name>A0A1F5TCM8_9BACT</name>
<dbReference type="PANTHER" id="PTHR13504:SF38">
    <property type="entry name" value="FIDO DOMAIN-CONTAINING PROTEIN"/>
    <property type="match status" value="1"/>
</dbReference>
<proteinExistence type="predicted"/>
<dbReference type="Proteomes" id="UP000178656">
    <property type="component" value="Unassembled WGS sequence"/>
</dbReference>
<dbReference type="Pfam" id="PF02661">
    <property type="entry name" value="Fic"/>
    <property type="match status" value="1"/>
</dbReference>
<dbReference type="EMBL" id="MFGM01000031">
    <property type="protein sequence ID" value="OGF36645.1"/>
    <property type="molecule type" value="Genomic_DNA"/>
</dbReference>
<dbReference type="PANTHER" id="PTHR13504">
    <property type="entry name" value="FIDO DOMAIN-CONTAINING PROTEIN DDB_G0283145"/>
    <property type="match status" value="1"/>
</dbReference>
<dbReference type="AlphaFoldDB" id="A0A1F5TCM8"/>
<evidence type="ECO:0000313" key="6">
    <source>
        <dbReference type="Proteomes" id="UP000178656"/>
    </source>
</evidence>
<dbReference type="GO" id="GO:0005524">
    <property type="term" value="F:ATP binding"/>
    <property type="evidence" value="ECO:0007669"/>
    <property type="project" value="UniProtKB-KW"/>
</dbReference>
<gene>
    <name evidence="5" type="ORF">A2482_00290</name>
</gene>
<evidence type="ECO:0000259" key="4">
    <source>
        <dbReference type="PROSITE" id="PS51459"/>
    </source>
</evidence>
<feature type="domain" description="Fido" evidence="4">
    <location>
        <begin position="103"/>
        <end position="260"/>
    </location>
</feature>
<feature type="site" description="Important for autoinhibition of adenylyltransferase activity" evidence="3">
    <location>
        <position position="55"/>
    </location>
</feature>
<keyword evidence="2" id="KW-0547">Nucleotide-binding</keyword>